<dbReference type="PANTHER" id="PTHR28004:SF2">
    <property type="entry name" value="D-SERINE DEHYDRATASE"/>
    <property type="match status" value="1"/>
</dbReference>
<comment type="similarity">
    <text evidence="1">Belongs to the DSD1 family.</text>
</comment>
<evidence type="ECO:0000256" key="1">
    <source>
        <dbReference type="ARBA" id="ARBA00005323"/>
    </source>
</evidence>
<dbReference type="PANTHER" id="PTHR28004">
    <property type="entry name" value="ZGC:162816-RELATED"/>
    <property type="match status" value="1"/>
</dbReference>
<organism evidence="5 6">
    <name type="scientific">Bacillus altitudinis</name>
    <dbReference type="NCBI Taxonomy" id="293387"/>
    <lineage>
        <taxon>Bacteria</taxon>
        <taxon>Bacillati</taxon>
        <taxon>Bacillota</taxon>
        <taxon>Bacilli</taxon>
        <taxon>Bacillales</taxon>
        <taxon>Bacillaceae</taxon>
        <taxon>Bacillus</taxon>
    </lineage>
</organism>
<dbReference type="GO" id="GO:0036088">
    <property type="term" value="P:D-serine catabolic process"/>
    <property type="evidence" value="ECO:0007669"/>
    <property type="project" value="TreeGrafter"/>
</dbReference>
<keyword evidence="3" id="KW-1133">Transmembrane helix</keyword>
<dbReference type="InterPro" id="IPR001608">
    <property type="entry name" value="Ala_racemase_N"/>
</dbReference>
<dbReference type="Pfam" id="PF14031">
    <property type="entry name" value="D-ser_dehydrat"/>
    <property type="match status" value="1"/>
</dbReference>
<feature type="transmembrane region" description="Helical" evidence="3">
    <location>
        <begin position="31"/>
        <end position="51"/>
    </location>
</feature>
<dbReference type="InterPro" id="IPR051466">
    <property type="entry name" value="D-amino_acid_metab_enzyme"/>
</dbReference>
<dbReference type="InterPro" id="IPR042208">
    <property type="entry name" value="D-ser_dehydrat-like_sf"/>
</dbReference>
<keyword evidence="3" id="KW-0472">Membrane</keyword>
<dbReference type="Pfam" id="PF01168">
    <property type="entry name" value="Ala_racemase_N"/>
    <property type="match status" value="1"/>
</dbReference>
<evidence type="ECO:0000259" key="4">
    <source>
        <dbReference type="SMART" id="SM01119"/>
    </source>
</evidence>
<evidence type="ECO:0000313" key="5">
    <source>
        <dbReference type="EMBL" id="VXB20150.1"/>
    </source>
</evidence>
<dbReference type="CDD" id="cd06820">
    <property type="entry name" value="PLPDE_III_LS_D-TA_like"/>
    <property type="match status" value="1"/>
</dbReference>
<dbReference type="InterPro" id="IPR029066">
    <property type="entry name" value="PLP-binding_barrel"/>
</dbReference>
<protein>
    <submittedName>
        <fullName evidence="5">D-serine deaminase, pyridoxal phosphate-dependent</fullName>
    </submittedName>
</protein>
<feature type="domain" description="D-serine dehydratase-like" evidence="4">
    <location>
        <begin position="302"/>
        <end position="399"/>
    </location>
</feature>
<keyword evidence="3" id="KW-0812">Transmembrane</keyword>
<keyword evidence="2" id="KW-0456">Lyase</keyword>
<reference evidence="5 6" key="1">
    <citation type="submission" date="2019-10" db="EMBL/GenBank/DDBJ databases">
        <authorList>
            <person name="Karimi E."/>
        </authorList>
    </citation>
    <scope>NUCLEOTIDE SEQUENCE [LARGE SCALE GENOMIC DNA]</scope>
    <source>
        <strain evidence="5">Bacillus sp. 348</strain>
    </source>
</reference>
<dbReference type="Proteomes" id="UP000433089">
    <property type="component" value="Unassembled WGS sequence"/>
</dbReference>
<proteinExistence type="inferred from homology"/>
<dbReference type="SMART" id="SM01119">
    <property type="entry name" value="D-ser_dehydrat"/>
    <property type="match status" value="1"/>
</dbReference>
<sequence length="416" mass="46747">MRDQRQTAAGLLTHRHHFFAEKTIDYRIKKYIIYLYHIIFYITKGVMGMMYEELDTPALLIDKRVMMENVAAMQQYADRQHVKLRPHTKTHKTPALAKLQEEKGASGITVAKVGEAEVMAAHGLKDIFIANQIVGEIKLKRIRKLAESIQISFGIDCVEHVKQIEQVFCESEKKAEVLIEIEVGEGRSGVIEERDFCHILEAIQTSDAVHLKGIFSHDGHTYQAESKAHCRTLYEEAVNRTLRFAQIAEEAGMPLEVVSIGSTPPFLFQFDIPKGVTEIRPGTYILMDASQSNVIGTYSHCAASVLTTVISKPTERRVITDVGAKGLTAQTRTKGLTKTEGLGKVKEYDDVFVSNVFDEHAIIYHEGFRQSVQIGEKVQMIPNHICPAVNLHEKAYLIQDGKVVEELEIACKGKLQ</sequence>
<evidence type="ECO:0000256" key="3">
    <source>
        <dbReference type="SAM" id="Phobius"/>
    </source>
</evidence>
<dbReference type="SUPFAM" id="SSF51419">
    <property type="entry name" value="PLP-binding barrel"/>
    <property type="match status" value="1"/>
</dbReference>
<evidence type="ECO:0000313" key="6">
    <source>
        <dbReference type="Proteomes" id="UP000433089"/>
    </source>
</evidence>
<dbReference type="GO" id="GO:0008721">
    <property type="term" value="F:D-serine ammonia-lyase activity"/>
    <property type="evidence" value="ECO:0007669"/>
    <property type="project" value="TreeGrafter"/>
</dbReference>
<accession>A0A653NR42</accession>
<dbReference type="AlphaFoldDB" id="A0A653NR42"/>
<evidence type="ECO:0000256" key="2">
    <source>
        <dbReference type="ARBA" id="ARBA00023239"/>
    </source>
</evidence>
<gene>
    <name evidence="5" type="ORF">BACI348_40150</name>
</gene>
<dbReference type="Gene3D" id="3.20.20.10">
    <property type="entry name" value="Alanine racemase"/>
    <property type="match status" value="1"/>
</dbReference>
<dbReference type="EMBL" id="CABWLH010000009">
    <property type="protein sequence ID" value="VXB20150.1"/>
    <property type="molecule type" value="Genomic_DNA"/>
</dbReference>
<name>A0A653NR42_BACAB</name>
<dbReference type="Gene3D" id="2.40.37.20">
    <property type="entry name" value="D-serine dehydratase-like domain"/>
    <property type="match status" value="1"/>
</dbReference>
<dbReference type="InterPro" id="IPR026956">
    <property type="entry name" value="D-ser_dehydrat-like_dom"/>
</dbReference>